<reference evidence="10" key="1">
    <citation type="journal article" date="2017" name="Ticks Tick Borne Dis.">
        <title>An insight into the sialome of Hyalomma excavatum.</title>
        <authorList>
            <person name="Ribeiro J.M."/>
            <person name="Slovak M."/>
            <person name="Francischetti I.M."/>
        </authorList>
    </citation>
    <scope>NUCLEOTIDE SEQUENCE</scope>
    <source>
        <strain evidence="10">Samish</strain>
        <tissue evidence="10">Salivary glands</tissue>
    </source>
</reference>
<evidence type="ECO:0000256" key="6">
    <source>
        <dbReference type="ARBA" id="ARBA00022490"/>
    </source>
</evidence>
<evidence type="ECO:0000256" key="8">
    <source>
        <dbReference type="ARBA" id="ARBA00023242"/>
    </source>
</evidence>
<protein>
    <recommendedName>
        <fullName evidence="5">Elongator complex protein 5</fullName>
    </recommendedName>
</protein>
<dbReference type="Gene3D" id="3.40.50.300">
    <property type="entry name" value="P-loop containing nucleotide triphosphate hydrolases"/>
    <property type="match status" value="1"/>
</dbReference>
<comment type="subcellular location">
    <subcellularLocation>
        <location evidence="2">Cytoplasm</location>
    </subcellularLocation>
    <subcellularLocation>
        <location evidence="1">Nucleus</location>
    </subcellularLocation>
</comment>
<organism evidence="10">
    <name type="scientific">Hyalomma excavatum</name>
    <dbReference type="NCBI Taxonomy" id="257692"/>
    <lineage>
        <taxon>Eukaryota</taxon>
        <taxon>Metazoa</taxon>
        <taxon>Ecdysozoa</taxon>
        <taxon>Arthropoda</taxon>
        <taxon>Chelicerata</taxon>
        <taxon>Arachnida</taxon>
        <taxon>Acari</taxon>
        <taxon>Parasitiformes</taxon>
        <taxon>Ixodida</taxon>
        <taxon>Ixodoidea</taxon>
        <taxon>Ixodidae</taxon>
        <taxon>Hyalomminae</taxon>
        <taxon>Hyalomma</taxon>
    </lineage>
</organism>
<evidence type="ECO:0000256" key="3">
    <source>
        <dbReference type="ARBA" id="ARBA00005043"/>
    </source>
</evidence>
<proteinExistence type="evidence at transcript level"/>
<accession>A0A131XD20</accession>
<dbReference type="GO" id="GO:0005829">
    <property type="term" value="C:cytosol"/>
    <property type="evidence" value="ECO:0007669"/>
    <property type="project" value="TreeGrafter"/>
</dbReference>
<comment type="pathway">
    <text evidence="3">tRNA modification; 5-methoxycarbonylmethyl-2-thiouridine-tRNA biosynthesis.</text>
</comment>
<dbReference type="GO" id="GO:0000049">
    <property type="term" value="F:tRNA binding"/>
    <property type="evidence" value="ECO:0007669"/>
    <property type="project" value="TreeGrafter"/>
</dbReference>
<dbReference type="Pfam" id="PF10483">
    <property type="entry name" value="Elong_Iki1"/>
    <property type="match status" value="2"/>
</dbReference>
<evidence type="ECO:0000256" key="1">
    <source>
        <dbReference type="ARBA" id="ARBA00004123"/>
    </source>
</evidence>
<dbReference type="GO" id="GO:0005634">
    <property type="term" value="C:nucleus"/>
    <property type="evidence" value="ECO:0007669"/>
    <property type="project" value="UniProtKB-SubCell"/>
</dbReference>
<dbReference type="AlphaFoldDB" id="A0A131XD20"/>
<name>A0A131XD20_9ACAR</name>
<dbReference type="UniPathway" id="UPA00988"/>
<keyword evidence="6" id="KW-0963">Cytoplasm</keyword>
<evidence type="ECO:0000256" key="2">
    <source>
        <dbReference type="ARBA" id="ARBA00004496"/>
    </source>
</evidence>
<dbReference type="GO" id="GO:0033588">
    <property type="term" value="C:elongator holoenzyme complex"/>
    <property type="evidence" value="ECO:0007669"/>
    <property type="project" value="InterPro"/>
</dbReference>
<comment type="similarity">
    <text evidence="4">Belongs to the ELP5 family.</text>
</comment>
<dbReference type="InterPro" id="IPR019519">
    <property type="entry name" value="Elp5"/>
</dbReference>
<dbReference type="PANTHER" id="PTHR15641:SF1">
    <property type="entry name" value="ELONGATOR COMPLEX PROTEIN 5"/>
    <property type="match status" value="1"/>
</dbReference>
<dbReference type="InterPro" id="IPR027417">
    <property type="entry name" value="P-loop_NTPase"/>
</dbReference>
<dbReference type="EMBL" id="GEFH01004995">
    <property type="protein sequence ID" value="JAP63586.1"/>
    <property type="molecule type" value="mRNA"/>
</dbReference>
<evidence type="ECO:0000256" key="9">
    <source>
        <dbReference type="SAM" id="MobiDB-lite"/>
    </source>
</evidence>
<evidence type="ECO:0000313" key="10">
    <source>
        <dbReference type="EMBL" id="JAP63586.1"/>
    </source>
</evidence>
<keyword evidence="8" id="KW-0539">Nucleus</keyword>
<evidence type="ECO:0000256" key="5">
    <source>
        <dbReference type="ARBA" id="ARBA00020264"/>
    </source>
</evidence>
<dbReference type="GO" id="GO:0002098">
    <property type="term" value="P:tRNA wobble uridine modification"/>
    <property type="evidence" value="ECO:0007669"/>
    <property type="project" value="InterPro"/>
</dbReference>
<feature type="region of interest" description="Disordered" evidence="9">
    <location>
        <begin position="243"/>
        <end position="276"/>
    </location>
</feature>
<evidence type="ECO:0000256" key="4">
    <source>
        <dbReference type="ARBA" id="ARBA00009567"/>
    </source>
</evidence>
<feature type="compositionally biased region" description="Acidic residues" evidence="9">
    <location>
        <begin position="260"/>
        <end position="276"/>
    </location>
</feature>
<dbReference type="CDD" id="cd19496">
    <property type="entry name" value="Elp5"/>
    <property type="match status" value="1"/>
</dbReference>
<dbReference type="PANTHER" id="PTHR15641">
    <property type="entry name" value="ELONGATOR COMPLEX PROTEIN 5"/>
    <property type="match status" value="1"/>
</dbReference>
<sequence length="276" mass="31356">MLQSLLSQRGTSGLVLINDTLEQRARVVLDSFTNTWVNRGQNVHILGYDREAANIRKCFPPATVDRITVHDNFSTLEKRSPSMWLESLGKEKEPFTLIIDSLSTALIYHQFDDVYVGLVCLLRKIKSLQMIVALLHTDVHEEHEVDKLCHLATTTLTLYMPTNPNTLGCKTVHRKPGGRVVREDEEFVLMPDLSITDIKKVAQKQDAKPVPQQPDPTANLTFNLRLSEEEKTARDNLVLPYVKTSSSSKGKGEITYVMEREDDFDEEDDPDDDLNF</sequence>
<evidence type="ECO:0000256" key="7">
    <source>
        <dbReference type="ARBA" id="ARBA00022694"/>
    </source>
</evidence>
<keyword evidence="7" id="KW-0819">tRNA processing</keyword>